<dbReference type="SMART" id="SM00421">
    <property type="entry name" value="HTH_LUXR"/>
    <property type="match status" value="1"/>
</dbReference>
<dbReference type="InterPro" id="IPR036693">
    <property type="entry name" value="TF_LuxR_autoind-bd_dom_sf"/>
</dbReference>
<dbReference type="Proteomes" id="UP000241074">
    <property type="component" value="Chromosome"/>
</dbReference>
<dbReference type="PANTHER" id="PTHR44688:SF16">
    <property type="entry name" value="DNA-BINDING TRANSCRIPTIONAL ACTIVATOR DEVR_DOSR"/>
    <property type="match status" value="1"/>
</dbReference>
<keyword evidence="3" id="KW-0804">Transcription</keyword>
<dbReference type="InterPro" id="IPR000792">
    <property type="entry name" value="Tscrpt_reg_LuxR_C"/>
</dbReference>
<dbReference type="GO" id="GO:0006355">
    <property type="term" value="P:regulation of DNA-templated transcription"/>
    <property type="evidence" value="ECO:0007669"/>
    <property type="project" value="InterPro"/>
</dbReference>
<dbReference type="Pfam" id="PF00196">
    <property type="entry name" value="GerE"/>
    <property type="match status" value="1"/>
</dbReference>
<evidence type="ECO:0000256" key="2">
    <source>
        <dbReference type="ARBA" id="ARBA00023125"/>
    </source>
</evidence>
<name>A0A2P1PS55_9GAMM</name>
<accession>A0A2P1PS55</accession>
<dbReference type="EMBL" id="CP027860">
    <property type="protein sequence ID" value="AVP97660.1"/>
    <property type="molecule type" value="Genomic_DNA"/>
</dbReference>
<dbReference type="PROSITE" id="PS00622">
    <property type="entry name" value="HTH_LUXR_1"/>
    <property type="match status" value="1"/>
</dbReference>
<evidence type="ECO:0000256" key="3">
    <source>
        <dbReference type="ARBA" id="ARBA00023163"/>
    </source>
</evidence>
<dbReference type="PROSITE" id="PS50043">
    <property type="entry name" value="HTH_LUXR_2"/>
    <property type="match status" value="1"/>
</dbReference>
<gene>
    <name evidence="5" type="ORF">C7S18_10810</name>
</gene>
<dbReference type="OrthoDB" id="9774661at2"/>
<reference evidence="5 6" key="2">
    <citation type="submission" date="2018-03" db="EMBL/GenBank/DDBJ databases">
        <authorList>
            <person name="Keele B.F."/>
        </authorList>
    </citation>
    <scope>NUCLEOTIDE SEQUENCE [LARGE SCALE GENOMIC DNA]</scope>
    <source>
        <strain evidence="5 6">D13</strain>
    </source>
</reference>
<feature type="domain" description="HTH luxR-type" evidence="4">
    <location>
        <begin position="182"/>
        <end position="247"/>
    </location>
</feature>
<evidence type="ECO:0000313" key="6">
    <source>
        <dbReference type="Proteomes" id="UP000241074"/>
    </source>
</evidence>
<reference evidence="5 6" key="1">
    <citation type="submission" date="2018-03" db="EMBL/GenBank/DDBJ databases">
        <title>Ahniella affigens gen. nov., sp. nov., a gammaproteobacterium isolated from sandy soil near a stream.</title>
        <authorList>
            <person name="Ko Y."/>
            <person name="Kim J.-H."/>
        </authorList>
    </citation>
    <scope>NUCLEOTIDE SEQUENCE [LARGE SCALE GENOMIC DNA]</scope>
    <source>
        <strain evidence="5 6">D13</strain>
    </source>
</reference>
<dbReference type="KEGG" id="xba:C7S18_10810"/>
<dbReference type="RefSeq" id="WP_106891580.1">
    <property type="nucleotide sequence ID" value="NZ_CP027860.1"/>
</dbReference>
<evidence type="ECO:0000256" key="1">
    <source>
        <dbReference type="ARBA" id="ARBA00023015"/>
    </source>
</evidence>
<keyword evidence="2" id="KW-0238">DNA-binding</keyword>
<dbReference type="CDD" id="cd06170">
    <property type="entry name" value="LuxR_C_like"/>
    <property type="match status" value="1"/>
</dbReference>
<dbReference type="PANTHER" id="PTHR44688">
    <property type="entry name" value="DNA-BINDING TRANSCRIPTIONAL ACTIVATOR DEVR_DOSR"/>
    <property type="match status" value="1"/>
</dbReference>
<organism evidence="5 6">
    <name type="scientific">Ahniella affigens</name>
    <dbReference type="NCBI Taxonomy" id="2021234"/>
    <lineage>
        <taxon>Bacteria</taxon>
        <taxon>Pseudomonadati</taxon>
        <taxon>Pseudomonadota</taxon>
        <taxon>Gammaproteobacteria</taxon>
        <taxon>Lysobacterales</taxon>
        <taxon>Rhodanobacteraceae</taxon>
        <taxon>Ahniella</taxon>
    </lineage>
</organism>
<keyword evidence="1" id="KW-0805">Transcription regulation</keyword>
<keyword evidence="6" id="KW-1185">Reference proteome</keyword>
<dbReference type="InterPro" id="IPR036388">
    <property type="entry name" value="WH-like_DNA-bd_sf"/>
</dbReference>
<dbReference type="SUPFAM" id="SSF75516">
    <property type="entry name" value="Pheromone-binding domain of LuxR-like quorum-sensing transcription factors"/>
    <property type="match status" value="1"/>
</dbReference>
<dbReference type="InterPro" id="IPR005143">
    <property type="entry name" value="TF_LuxR_autoind-bd_dom"/>
</dbReference>
<dbReference type="SUPFAM" id="SSF46894">
    <property type="entry name" value="C-terminal effector domain of the bipartite response regulators"/>
    <property type="match status" value="1"/>
</dbReference>
<protein>
    <recommendedName>
        <fullName evidence="4">HTH luxR-type domain-containing protein</fullName>
    </recommendedName>
</protein>
<dbReference type="GO" id="GO:0003677">
    <property type="term" value="F:DNA binding"/>
    <property type="evidence" value="ECO:0007669"/>
    <property type="project" value="UniProtKB-KW"/>
</dbReference>
<dbReference type="Gene3D" id="3.30.450.80">
    <property type="entry name" value="Transcription factor LuxR-like, autoinducer-binding domain"/>
    <property type="match status" value="1"/>
</dbReference>
<dbReference type="PRINTS" id="PR00038">
    <property type="entry name" value="HTHLUXR"/>
</dbReference>
<proteinExistence type="predicted"/>
<dbReference type="AlphaFoldDB" id="A0A2P1PS55"/>
<evidence type="ECO:0000259" key="4">
    <source>
        <dbReference type="PROSITE" id="PS50043"/>
    </source>
</evidence>
<sequence length="252" mass="28080">MPPRSTIPRPLVDTADLLKLSEATSPAELTDRVATLSNRLGFEYWIYGALVAMSPSRYEEFVLSGYPDGWRQHYLEQKYTYVDPTVNYARAHVVPSLWDDLWQQLSPEMGLRAKRIFAEAREFGLAKGLSVPLHGLGCAFGMMSFAAVNPKHPILESTVYAEASMLAIHTHQAASKLYGKGLQGKHVPLSDRQRECLKWAAEGKTSWEIGELLSISERTVVFHLANAARKLKVVTRPQAIAKALVMGVLDED</sequence>
<dbReference type="Pfam" id="PF03472">
    <property type="entry name" value="Autoind_bind"/>
    <property type="match status" value="1"/>
</dbReference>
<evidence type="ECO:0000313" key="5">
    <source>
        <dbReference type="EMBL" id="AVP97660.1"/>
    </source>
</evidence>
<dbReference type="Gene3D" id="1.10.10.10">
    <property type="entry name" value="Winged helix-like DNA-binding domain superfamily/Winged helix DNA-binding domain"/>
    <property type="match status" value="1"/>
</dbReference>
<dbReference type="InterPro" id="IPR016032">
    <property type="entry name" value="Sig_transdc_resp-reg_C-effctor"/>
</dbReference>